<dbReference type="GO" id="GO:0009451">
    <property type="term" value="P:RNA modification"/>
    <property type="evidence" value="ECO:0007669"/>
    <property type="project" value="InterPro"/>
</dbReference>
<keyword evidence="6" id="KW-1185">Reference proteome</keyword>
<evidence type="ECO:0000256" key="1">
    <source>
        <dbReference type="ARBA" id="ARBA00006643"/>
    </source>
</evidence>
<dbReference type="Pfam" id="PF14432">
    <property type="entry name" value="DYW_deaminase"/>
    <property type="match status" value="1"/>
</dbReference>
<dbReference type="InterPro" id="IPR002885">
    <property type="entry name" value="PPR_rpt"/>
</dbReference>
<evidence type="ECO:0000313" key="5">
    <source>
        <dbReference type="EnsemblPlants" id="QL03p063618:mrna"/>
    </source>
</evidence>
<dbReference type="Proteomes" id="UP000594261">
    <property type="component" value="Chromosome 3"/>
</dbReference>
<dbReference type="Pfam" id="PF13041">
    <property type="entry name" value="PPR_2"/>
    <property type="match status" value="1"/>
</dbReference>
<evidence type="ECO:0000259" key="4">
    <source>
        <dbReference type="Pfam" id="PF14432"/>
    </source>
</evidence>
<dbReference type="GO" id="GO:0008270">
    <property type="term" value="F:zinc ion binding"/>
    <property type="evidence" value="ECO:0007669"/>
    <property type="project" value="InterPro"/>
</dbReference>
<dbReference type="PANTHER" id="PTHR47926">
    <property type="entry name" value="PENTATRICOPEPTIDE REPEAT-CONTAINING PROTEIN"/>
    <property type="match status" value="1"/>
</dbReference>
<dbReference type="PROSITE" id="PS51375">
    <property type="entry name" value="PPR"/>
    <property type="match status" value="1"/>
</dbReference>
<dbReference type="InParanoid" id="A0A7N2R1W2"/>
<dbReference type="Gene3D" id="1.25.40.10">
    <property type="entry name" value="Tetratricopeptide repeat domain"/>
    <property type="match status" value="1"/>
</dbReference>
<reference evidence="5" key="2">
    <citation type="submission" date="2021-01" db="UniProtKB">
        <authorList>
            <consortium name="EnsemblPlants"/>
        </authorList>
    </citation>
    <scope>IDENTIFICATION</scope>
</reference>
<feature type="repeat" description="PPR" evidence="3">
    <location>
        <begin position="71"/>
        <end position="105"/>
    </location>
</feature>
<comment type="similarity">
    <text evidence="1">Belongs to the PPR family. PCMP-H subfamily.</text>
</comment>
<dbReference type="OMA" id="ISKVHER"/>
<dbReference type="GO" id="GO:0003723">
    <property type="term" value="F:RNA binding"/>
    <property type="evidence" value="ECO:0007669"/>
    <property type="project" value="InterPro"/>
</dbReference>
<dbReference type="InterPro" id="IPR011990">
    <property type="entry name" value="TPR-like_helical_dom_sf"/>
</dbReference>
<evidence type="ECO:0000256" key="3">
    <source>
        <dbReference type="PROSITE-ProRule" id="PRU00708"/>
    </source>
</evidence>
<keyword evidence="2" id="KW-0677">Repeat</keyword>
<dbReference type="InterPro" id="IPR046960">
    <property type="entry name" value="PPR_At4g14850-like_plant"/>
</dbReference>
<evidence type="ECO:0000313" key="6">
    <source>
        <dbReference type="Proteomes" id="UP000594261"/>
    </source>
</evidence>
<reference evidence="5 6" key="1">
    <citation type="journal article" date="2016" name="G3 (Bethesda)">
        <title>First Draft Assembly and Annotation of the Genome of a California Endemic Oak Quercus lobata Nee (Fagaceae).</title>
        <authorList>
            <person name="Sork V.L."/>
            <person name="Fitz-Gibbon S.T."/>
            <person name="Puiu D."/>
            <person name="Crepeau M."/>
            <person name="Gugger P.F."/>
            <person name="Sherman R."/>
            <person name="Stevens K."/>
            <person name="Langley C.H."/>
            <person name="Pellegrini M."/>
            <person name="Salzberg S.L."/>
        </authorList>
    </citation>
    <scope>NUCLEOTIDE SEQUENCE [LARGE SCALE GENOMIC DNA]</scope>
    <source>
        <strain evidence="5 6">cv. SW786</strain>
    </source>
</reference>
<protein>
    <recommendedName>
        <fullName evidence="4">DYW domain-containing protein</fullName>
    </recommendedName>
</protein>
<organism evidence="5 6">
    <name type="scientific">Quercus lobata</name>
    <name type="common">Valley oak</name>
    <dbReference type="NCBI Taxonomy" id="97700"/>
    <lineage>
        <taxon>Eukaryota</taxon>
        <taxon>Viridiplantae</taxon>
        <taxon>Streptophyta</taxon>
        <taxon>Embryophyta</taxon>
        <taxon>Tracheophyta</taxon>
        <taxon>Spermatophyta</taxon>
        <taxon>Magnoliopsida</taxon>
        <taxon>eudicotyledons</taxon>
        <taxon>Gunneridae</taxon>
        <taxon>Pentapetalae</taxon>
        <taxon>rosids</taxon>
        <taxon>fabids</taxon>
        <taxon>Fagales</taxon>
        <taxon>Fagaceae</taxon>
        <taxon>Quercus</taxon>
    </lineage>
</organism>
<accession>A0A7N2R1W2</accession>
<dbReference type="AlphaFoldDB" id="A0A7N2R1W2"/>
<dbReference type="InterPro" id="IPR046848">
    <property type="entry name" value="E_motif"/>
</dbReference>
<dbReference type="Pfam" id="PF20431">
    <property type="entry name" value="E_motif"/>
    <property type="match status" value="1"/>
</dbReference>
<sequence length="279" mass="31231">MINDPVGFVEKIFVVTNSKGALDLGRWIHEYVKMHGFDKYVKVKTALIDMYAKCGSLDDGTMQFANMSVRDTQAWSATVMAYATHGHGSKAIPLFEEMKRARVRPDEITFLGLLKACSHTGLVREGYEFLNWMTLMEETVILSNLCARAGRWEDVNYLRKLMKDKGVVKVPGCSSVEVNNVVHEFFSGEGVQSVSTDLLQALDKLVKELKLVGYAPHISLVFHADMEDEDKEISLRYHSEKLAIAFGLLNSPPSTKIQAVKNLCGDCLYTANCTSHNQQ</sequence>
<dbReference type="EMBL" id="LRBV02000003">
    <property type="status" value="NOT_ANNOTATED_CDS"/>
    <property type="molecule type" value="Genomic_DNA"/>
</dbReference>
<dbReference type="InterPro" id="IPR032867">
    <property type="entry name" value="DYW_dom"/>
</dbReference>
<dbReference type="PANTHER" id="PTHR47926:SF488">
    <property type="entry name" value="DYW DOMAIN-CONTAINING PROTEIN"/>
    <property type="match status" value="1"/>
</dbReference>
<dbReference type="EnsemblPlants" id="QL03p063618:mrna">
    <property type="protein sequence ID" value="QL03p063618:mrna"/>
    <property type="gene ID" value="QL03p063618"/>
</dbReference>
<feature type="domain" description="DYW" evidence="4">
    <location>
        <begin position="213"/>
        <end position="274"/>
    </location>
</feature>
<name>A0A7N2R1W2_QUELO</name>
<dbReference type="FunFam" id="1.25.40.10:FF:000031">
    <property type="entry name" value="Pentatricopeptide repeat-containing protein mitochondrial"/>
    <property type="match status" value="1"/>
</dbReference>
<dbReference type="Gramene" id="QL03p063618:mrna">
    <property type="protein sequence ID" value="QL03p063618:mrna"/>
    <property type="gene ID" value="QL03p063618"/>
</dbReference>
<proteinExistence type="inferred from homology"/>
<evidence type="ECO:0000256" key="2">
    <source>
        <dbReference type="ARBA" id="ARBA00022737"/>
    </source>
</evidence>